<evidence type="ECO:0000256" key="1">
    <source>
        <dbReference type="SAM" id="MobiDB-lite"/>
    </source>
</evidence>
<feature type="region of interest" description="Disordered" evidence="1">
    <location>
        <begin position="356"/>
        <end position="448"/>
    </location>
</feature>
<feature type="compositionally biased region" description="Basic residues" evidence="1">
    <location>
        <begin position="395"/>
        <end position="405"/>
    </location>
</feature>
<feature type="compositionally biased region" description="Polar residues" evidence="1">
    <location>
        <begin position="263"/>
        <end position="272"/>
    </location>
</feature>
<feature type="region of interest" description="Disordered" evidence="1">
    <location>
        <begin position="288"/>
        <end position="333"/>
    </location>
</feature>
<protein>
    <submittedName>
        <fullName evidence="2">Uncharacterized protein</fullName>
    </submittedName>
</protein>
<evidence type="ECO:0000313" key="3">
    <source>
        <dbReference type="Proteomes" id="UP000008065"/>
    </source>
</evidence>
<keyword evidence="3" id="KW-1185">Reference proteome</keyword>
<feature type="compositionally biased region" description="Pro residues" evidence="1">
    <location>
        <begin position="60"/>
        <end position="72"/>
    </location>
</feature>
<feature type="compositionally biased region" description="Basic and acidic residues" evidence="1">
    <location>
        <begin position="322"/>
        <end position="333"/>
    </location>
</feature>
<dbReference type="AlphaFoldDB" id="F8MQQ9"/>
<accession>F8MQQ9</accession>
<dbReference type="RefSeq" id="XP_009852264.1">
    <property type="nucleotide sequence ID" value="XM_009853962.1"/>
</dbReference>
<sequence length="448" mass="48229">MVRFMDEQDARARRGRGPSPTRSHHSSRDRDYSPDFISGPGRAPRPYASGAIPSTATAHPAPPPVPSPPLSPPISYRTGAGPGPGGYVYDDGRDRNGTPLRGRDRSWERSSGIGTNPPVAARTISVSRSRSRSRGPSLASAPSAAPGTRERHIVRETKIYGGPELRDPERAVQALAVSDARRARSPSRDSRISRGLSRSRSRSRGARSIYTTDDESDYPRSSRGASHSRRRRSPSSRRSRSRSRSRRSPSPAAAPLRKAKDLYSSTFSPSTTALGVGILGAIVGGLAAREATEHARKSSSHNGKKSSHHDGHSSSSSKGRKNQKEEEERERKAALISTIVGAAVGGLGANVIEKKLEEKKKAGEEEKRAKERGGGYRELRDRDRDLDDDGYGIRDRRRSRSRHGGGRGSSSLDTPAYSDDEGYYGSTGSAYGAGSRRGGGTTTVRGGR</sequence>
<feature type="compositionally biased region" description="Low complexity" evidence="1">
    <location>
        <begin position="423"/>
        <end position="434"/>
    </location>
</feature>
<dbReference type="VEuPathDB" id="FungiDB:NEUTE1DRAFT_130571"/>
<gene>
    <name evidence="2" type="ORF">NEUTE1DRAFT_130571</name>
</gene>
<dbReference type="Proteomes" id="UP000008065">
    <property type="component" value="Unassembled WGS sequence"/>
</dbReference>
<dbReference type="OrthoDB" id="10625761at2759"/>
<feature type="compositionally biased region" description="Basic and acidic residues" evidence="1">
    <location>
        <begin position="148"/>
        <end position="170"/>
    </location>
</feature>
<feature type="region of interest" description="Disordered" evidence="1">
    <location>
        <begin position="1"/>
        <end position="272"/>
    </location>
</feature>
<organism evidence="2 3">
    <name type="scientific">Neurospora tetrasperma (strain FGSC 2508 / ATCC MYA-4615 / P0657)</name>
    <dbReference type="NCBI Taxonomy" id="510951"/>
    <lineage>
        <taxon>Eukaryota</taxon>
        <taxon>Fungi</taxon>
        <taxon>Dikarya</taxon>
        <taxon>Ascomycota</taxon>
        <taxon>Pezizomycotina</taxon>
        <taxon>Sordariomycetes</taxon>
        <taxon>Sordariomycetidae</taxon>
        <taxon>Sordariales</taxon>
        <taxon>Sordariaceae</taxon>
        <taxon>Neurospora</taxon>
    </lineage>
</organism>
<feature type="compositionally biased region" description="Basic and acidic residues" evidence="1">
    <location>
        <begin position="179"/>
        <end position="192"/>
    </location>
</feature>
<dbReference type="KEGG" id="nte:NEUTE1DRAFT130571"/>
<feature type="compositionally biased region" description="Basic and acidic residues" evidence="1">
    <location>
        <begin position="90"/>
        <end position="108"/>
    </location>
</feature>
<dbReference type="HOGENOM" id="CLU_591955_0_0_1"/>
<feature type="compositionally biased region" description="Basic residues" evidence="1">
    <location>
        <begin position="297"/>
        <end position="307"/>
    </location>
</feature>
<feature type="compositionally biased region" description="Low complexity" evidence="1">
    <location>
        <begin position="120"/>
        <end position="146"/>
    </location>
</feature>
<feature type="compositionally biased region" description="Basic and acidic residues" evidence="1">
    <location>
        <begin position="1"/>
        <end position="12"/>
    </location>
</feature>
<reference evidence="3" key="1">
    <citation type="journal article" date="2011" name="Genetics">
        <title>Massive changes in genome architecture accompany the transition to self-fertility in the filamentous fungus Neurospora tetrasperma.</title>
        <authorList>
            <person name="Ellison C.E."/>
            <person name="Stajich J.E."/>
            <person name="Jacobson D.J."/>
            <person name="Natvig D.O."/>
            <person name="Lapidus A."/>
            <person name="Foster B."/>
            <person name="Aerts A."/>
            <person name="Riley R."/>
            <person name="Lindquist E.A."/>
            <person name="Grigoriev I.V."/>
            <person name="Taylor J.W."/>
        </authorList>
    </citation>
    <scope>NUCLEOTIDE SEQUENCE [LARGE SCALE GENOMIC DNA]</scope>
    <source>
        <strain evidence="3">FGSC 2508 / P0657</strain>
    </source>
</reference>
<dbReference type="GeneID" id="20825448"/>
<dbReference type="EMBL" id="GL891305">
    <property type="protein sequence ID" value="EGO56689.1"/>
    <property type="molecule type" value="Genomic_DNA"/>
</dbReference>
<evidence type="ECO:0000313" key="2">
    <source>
        <dbReference type="EMBL" id="EGO56689.1"/>
    </source>
</evidence>
<proteinExistence type="predicted"/>
<feature type="compositionally biased region" description="Basic and acidic residues" evidence="1">
    <location>
        <begin position="356"/>
        <end position="385"/>
    </location>
</feature>
<feature type="compositionally biased region" description="Basic residues" evidence="1">
    <location>
        <begin position="226"/>
        <end position="247"/>
    </location>
</feature>
<name>F8MQQ9_NEUT8</name>